<keyword evidence="6 12" id="KW-0408">Iron</keyword>
<comment type="subunit">
    <text evidence="12">Monomer and homodimer.</text>
</comment>
<keyword evidence="10 12" id="KW-0456">Lyase</keyword>
<dbReference type="InterPro" id="IPR000385">
    <property type="entry name" value="MoaA_NifB_PqqE_Fe-S-bd_CS"/>
</dbReference>
<feature type="binding site" evidence="12">
    <location>
        <position position="211"/>
    </location>
    <ligand>
        <name>S-adenosyl-L-methionine</name>
        <dbReference type="ChEBI" id="CHEBI:59789"/>
    </ligand>
</feature>
<feature type="binding site" evidence="12">
    <location>
        <position position="36"/>
    </location>
    <ligand>
        <name>[4Fe-4S] cluster</name>
        <dbReference type="ChEBI" id="CHEBI:49883"/>
        <label>1</label>
        <note>4Fe-4S-S-AdoMet</note>
    </ligand>
</feature>
<proteinExistence type="inferred from homology"/>
<feature type="binding site" evidence="12">
    <location>
        <begin position="280"/>
        <end position="282"/>
    </location>
    <ligand>
        <name>GTP</name>
        <dbReference type="ChEBI" id="CHEBI:37565"/>
    </ligand>
</feature>
<sequence length="351" mass="38991">MNTLRASNESSGVALTPLDQRGRPLHDLRISVMDRCNFRCPYCMPEATYGEHFNFLRNDERLSFDELERLCRVAASLGVGKLRLTGGEPLLRPHLADLVTRLRRIEGITDLALTTNGVLLARHAGELREAGLDRVTVSLDTLDPAVFHRMSGGRGALDDVLAGIEAARAVGFPHGVKLNTVVQRGINEHTVTDLVERFRGSGIVVRFIEYMDVGNRNDWRAEDVVPSRELVERIGARWPLEPVSPRYAGEVATRYRFADGTGEIGMISSISQPFCGGCSRARLSSDGMLYTCLFATQGTDLRGLLRSGASDDGLAERLREVWLRRADRYSEERAERGGKARHKIEMHYIGG</sequence>
<feature type="binding site" evidence="12">
    <location>
        <position position="275"/>
    </location>
    <ligand>
        <name>[4Fe-4S] cluster</name>
        <dbReference type="ChEBI" id="CHEBI:49883"/>
        <label>2</label>
        <note>4Fe-4S-substrate</note>
    </ligand>
</feature>
<comment type="cofactor">
    <cofactor evidence="12">
        <name>[4Fe-4S] cluster</name>
        <dbReference type="ChEBI" id="CHEBI:49883"/>
    </cofactor>
    <text evidence="12">Binds 2 [4Fe-4S] clusters. Binds 1 [4Fe-4S] cluster coordinated with 3 cysteines and an exchangeable S-adenosyl-L-methionine and 1 [4Fe-4S] cluster coordinated with 3 cysteines and the GTP-derived substrate.</text>
</comment>
<evidence type="ECO:0000256" key="6">
    <source>
        <dbReference type="ARBA" id="ARBA00023004"/>
    </source>
</evidence>
<dbReference type="InterPro" id="IPR013483">
    <property type="entry name" value="MoaA"/>
</dbReference>
<feature type="binding site" evidence="12">
    <location>
        <position position="87"/>
    </location>
    <ligand>
        <name>S-adenosyl-L-methionine</name>
        <dbReference type="ChEBI" id="CHEBI:59789"/>
    </ligand>
</feature>
<evidence type="ECO:0000256" key="5">
    <source>
        <dbReference type="ARBA" id="ARBA00022741"/>
    </source>
</evidence>
<dbReference type="InterPro" id="IPR007197">
    <property type="entry name" value="rSAM"/>
</dbReference>
<keyword evidence="7 12" id="KW-0411">Iron-sulfur</keyword>
<dbReference type="SUPFAM" id="SSF102114">
    <property type="entry name" value="Radical SAM enzymes"/>
    <property type="match status" value="1"/>
</dbReference>
<keyword evidence="4 12" id="KW-0479">Metal-binding</keyword>
<dbReference type="PANTHER" id="PTHR22960:SF0">
    <property type="entry name" value="MOLYBDENUM COFACTOR BIOSYNTHESIS PROTEIN 1"/>
    <property type="match status" value="1"/>
</dbReference>
<dbReference type="InterPro" id="IPR006638">
    <property type="entry name" value="Elp3/MiaA/NifB-like_rSAM"/>
</dbReference>
<dbReference type="InterPro" id="IPR010505">
    <property type="entry name" value="MoaA_twitch"/>
</dbReference>
<evidence type="ECO:0000256" key="2">
    <source>
        <dbReference type="ARBA" id="ARBA00022485"/>
    </source>
</evidence>
<organism evidence="14 15">
    <name type="scientific">Dyella soli</name>
    <dbReference type="NCBI Taxonomy" id="522319"/>
    <lineage>
        <taxon>Bacteria</taxon>
        <taxon>Pseudomonadati</taxon>
        <taxon>Pseudomonadota</taxon>
        <taxon>Gammaproteobacteria</taxon>
        <taxon>Lysobacterales</taxon>
        <taxon>Rhodanobacteraceae</taxon>
        <taxon>Dyella</taxon>
    </lineage>
</organism>
<dbReference type="RefSeq" id="WP_131408074.1">
    <property type="nucleotide sequence ID" value="NZ_SJTG01000002.1"/>
</dbReference>
<dbReference type="SFLD" id="SFLDS00029">
    <property type="entry name" value="Radical_SAM"/>
    <property type="match status" value="1"/>
</dbReference>
<dbReference type="PROSITE" id="PS01305">
    <property type="entry name" value="MOAA_NIFB_PQQE"/>
    <property type="match status" value="1"/>
</dbReference>
<dbReference type="EC" id="4.1.99.22" evidence="1 12"/>
<dbReference type="SFLD" id="SFLDG01386">
    <property type="entry name" value="main_SPASM_domain-containing"/>
    <property type="match status" value="1"/>
</dbReference>
<keyword evidence="2 12" id="KW-0004">4Fe-4S</keyword>
<feature type="binding site" evidence="12">
    <location>
        <position position="42"/>
    </location>
    <ligand>
        <name>S-adenosyl-L-methionine</name>
        <dbReference type="ChEBI" id="CHEBI:59789"/>
    </ligand>
</feature>
<dbReference type="GO" id="GO:1904047">
    <property type="term" value="F:S-adenosyl-L-methionine binding"/>
    <property type="evidence" value="ECO:0007669"/>
    <property type="project" value="UniProtKB-UniRule"/>
</dbReference>
<dbReference type="InterPro" id="IPR013785">
    <property type="entry name" value="Aldolase_TIM"/>
</dbReference>
<dbReference type="UniPathway" id="UPA00344"/>
<feature type="binding site" evidence="12">
    <location>
        <position position="292"/>
    </location>
    <ligand>
        <name>[4Fe-4S] cluster</name>
        <dbReference type="ChEBI" id="CHEBI:49883"/>
        <label>2</label>
        <note>4Fe-4S-substrate</note>
    </ligand>
</feature>
<dbReference type="CDD" id="cd01335">
    <property type="entry name" value="Radical_SAM"/>
    <property type="match status" value="1"/>
</dbReference>
<evidence type="ECO:0000256" key="4">
    <source>
        <dbReference type="ARBA" id="ARBA00022723"/>
    </source>
</evidence>
<feature type="binding site" evidence="12">
    <location>
        <position position="114"/>
    </location>
    <ligand>
        <name>GTP</name>
        <dbReference type="ChEBI" id="CHEBI:37565"/>
    </ligand>
</feature>
<dbReference type="PANTHER" id="PTHR22960">
    <property type="entry name" value="MOLYBDOPTERIN COFACTOR SYNTHESIS PROTEIN A"/>
    <property type="match status" value="1"/>
</dbReference>
<dbReference type="GO" id="GO:0051539">
    <property type="term" value="F:4 iron, 4 sulfur cluster binding"/>
    <property type="evidence" value="ECO:0007669"/>
    <property type="project" value="UniProtKB-UniRule"/>
</dbReference>
<feature type="binding site" evidence="12">
    <location>
        <position position="43"/>
    </location>
    <ligand>
        <name>[4Fe-4S] cluster</name>
        <dbReference type="ChEBI" id="CHEBI:49883"/>
        <label>1</label>
        <note>4Fe-4S-S-AdoMet</note>
    </ligand>
</feature>
<dbReference type="Proteomes" id="UP000291822">
    <property type="component" value="Unassembled WGS sequence"/>
</dbReference>
<comment type="caution">
    <text evidence="14">The sequence shown here is derived from an EMBL/GenBank/DDBJ whole genome shotgun (WGS) entry which is preliminary data.</text>
</comment>
<dbReference type="GO" id="GO:0005525">
    <property type="term" value="F:GTP binding"/>
    <property type="evidence" value="ECO:0007669"/>
    <property type="project" value="UniProtKB-UniRule"/>
</dbReference>
<keyword evidence="8 12" id="KW-0342">GTP-binding</keyword>
<evidence type="ECO:0000259" key="13">
    <source>
        <dbReference type="PROSITE" id="PS51918"/>
    </source>
</evidence>
<comment type="similarity">
    <text evidence="12">Belongs to the radical SAM superfamily. MoaA family.</text>
</comment>
<gene>
    <name evidence="12 14" type="primary">moaA</name>
    <name evidence="14" type="ORF">EZM97_15180</name>
</gene>
<dbReference type="AlphaFoldDB" id="A0A4R0YUP4"/>
<dbReference type="GO" id="GO:0061798">
    <property type="term" value="F:GTP 3',8'-cyclase activity"/>
    <property type="evidence" value="ECO:0007669"/>
    <property type="project" value="UniProtKB-UniRule"/>
</dbReference>
<dbReference type="GO" id="GO:0046872">
    <property type="term" value="F:metal ion binding"/>
    <property type="evidence" value="ECO:0007669"/>
    <property type="project" value="UniProtKB-KW"/>
</dbReference>
<keyword evidence="15" id="KW-1185">Reference proteome</keyword>
<feature type="binding site" evidence="12">
    <location>
        <position position="278"/>
    </location>
    <ligand>
        <name>[4Fe-4S] cluster</name>
        <dbReference type="ChEBI" id="CHEBI:49883"/>
        <label>2</label>
        <note>4Fe-4S-substrate</note>
    </ligand>
</feature>
<keyword evidence="5 12" id="KW-0547">Nucleotide-binding</keyword>
<evidence type="ECO:0000256" key="3">
    <source>
        <dbReference type="ARBA" id="ARBA00022691"/>
    </source>
</evidence>
<protein>
    <recommendedName>
        <fullName evidence="1 12">GTP 3',8-cyclase</fullName>
        <ecNumber evidence="1 12">4.1.99.22</ecNumber>
    </recommendedName>
    <alternativeName>
        <fullName evidence="12">Molybdenum cofactor biosynthesis protein A</fullName>
    </alternativeName>
</protein>
<comment type="function">
    <text evidence="12">Catalyzes the cyclization of GTP to (8S)-3',8-cyclo-7,8-dihydroguanosine 5'-triphosphate.</text>
</comment>
<dbReference type="PROSITE" id="PS51918">
    <property type="entry name" value="RADICAL_SAM"/>
    <property type="match status" value="1"/>
</dbReference>
<evidence type="ECO:0000256" key="8">
    <source>
        <dbReference type="ARBA" id="ARBA00023134"/>
    </source>
</evidence>
<dbReference type="EMBL" id="SJTG01000002">
    <property type="protein sequence ID" value="TCI10242.1"/>
    <property type="molecule type" value="Genomic_DNA"/>
</dbReference>
<dbReference type="Pfam" id="PF04055">
    <property type="entry name" value="Radical_SAM"/>
    <property type="match status" value="1"/>
</dbReference>
<name>A0A4R0YUP4_9GAMM</name>
<comment type="pathway">
    <text evidence="12">Cofactor biosynthesis; molybdopterin biosynthesis.</text>
</comment>
<dbReference type="GO" id="GO:0061799">
    <property type="term" value="F:cyclic pyranopterin monophosphate synthase activity"/>
    <property type="evidence" value="ECO:0007669"/>
    <property type="project" value="TreeGrafter"/>
</dbReference>
<evidence type="ECO:0000313" key="15">
    <source>
        <dbReference type="Proteomes" id="UP000291822"/>
    </source>
</evidence>
<evidence type="ECO:0000256" key="12">
    <source>
        <dbReference type="HAMAP-Rule" id="MF_01225"/>
    </source>
</evidence>
<dbReference type="SFLD" id="SFLDG01383">
    <property type="entry name" value="cyclic_pyranopterin_phosphate"/>
    <property type="match status" value="1"/>
</dbReference>
<accession>A0A4R0YUP4</accession>
<evidence type="ECO:0000256" key="11">
    <source>
        <dbReference type="ARBA" id="ARBA00048697"/>
    </source>
</evidence>
<dbReference type="Gene3D" id="3.20.20.70">
    <property type="entry name" value="Aldolase class I"/>
    <property type="match status" value="1"/>
</dbReference>
<dbReference type="NCBIfam" id="TIGR02666">
    <property type="entry name" value="moaA"/>
    <property type="match status" value="1"/>
</dbReference>
<feature type="domain" description="Radical SAM core" evidence="13">
    <location>
        <begin position="20"/>
        <end position="241"/>
    </location>
</feature>
<dbReference type="HAMAP" id="MF_01225_B">
    <property type="entry name" value="MoaA_B"/>
    <property type="match status" value="1"/>
</dbReference>
<evidence type="ECO:0000256" key="1">
    <source>
        <dbReference type="ARBA" id="ARBA00012167"/>
    </source>
</evidence>
<dbReference type="CDD" id="cd21117">
    <property type="entry name" value="Twitch_MoaA"/>
    <property type="match status" value="1"/>
</dbReference>
<feature type="binding site" evidence="12">
    <location>
        <position position="138"/>
    </location>
    <ligand>
        <name>S-adenosyl-L-methionine</name>
        <dbReference type="ChEBI" id="CHEBI:59789"/>
    </ligand>
</feature>
<feature type="binding site" evidence="12">
    <location>
        <position position="29"/>
    </location>
    <ligand>
        <name>GTP</name>
        <dbReference type="ChEBI" id="CHEBI:37565"/>
    </ligand>
</feature>
<keyword evidence="9 12" id="KW-0501">Molybdenum cofactor biosynthesis</keyword>
<dbReference type="InterPro" id="IPR040064">
    <property type="entry name" value="MoaA-like"/>
</dbReference>
<keyword evidence="3 12" id="KW-0949">S-adenosyl-L-methionine</keyword>
<feature type="binding site" evidence="12">
    <location>
        <position position="177"/>
    </location>
    <ligand>
        <name>GTP</name>
        <dbReference type="ChEBI" id="CHEBI:37565"/>
    </ligand>
</feature>
<evidence type="ECO:0000256" key="7">
    <source>
        <dbReference type="ARBA" id="ARBA00023014"/>
    </source>
</evidence>
<feature type="binding site" evidence="12">
    <location>
        <position position="83"/>
    </location>
    <ligand>
        <name>GTP</name>
        <dbReference type="ChEBI" id="CHEBI:37565"/>
    </ligand>
</feature>
<evidence type="ECO:0000256" key="9">
    <source>
        <dbReference type="ARBA" id="ARBA00023150"/>
    </source>
</evidence>
<dbReference type="SFLD" id="SFLDG01067">
    <property type="entry name" value="SPASM/twitch_domain_containing"/>
    <property type="match status" value="1"/>
</dbReference>
<evidence type="ECO:0000256" key="10">
    <source>
        <dbReference type="ARBA" id="ARBA00023239"/>
    </source>
</evidence>
<dbReference type="InterPro" id="IPR058240">
    <property type="entry name" value="rSAM_sf"/>
</dbReference>
<evidence type="ECO:0000313" key="14">
    <source>
        <dbReference type="EMBL" id="TCI10242.1"/>
    </source>
</evidence>
<dbReference type="InterPro" id="IPR050105">
    <property type="entry name" value="MoCo_biosynth_MoaA/MoaC"/>
</dbReference>
<comment type="catalytic activity">
    <reaction evidence="11 12">
        <text>GTP + AH2 + S-adenosyl-L-methionine = (8S)-3',8-cyclo-7,8-dihydroguanosine 5'-triphosphate + 5'-deoxyadenosine + L-methionine + A + H(+)</text>
        <dbReference type="Rhea" id="RHEA:49576"/>
        <dbReference type="ChEBI" id="CHEBI:13193"/>
        <dbReference type="ChEBI" id="CHEBI:15378"/>
        <dbReference type="ChEBI" id="CHEBI:17319"/>
        <dbReference type="ChEBI" id="CHEBI:17499"/>
        <dbReference type="ChEBI" id="CHEBI:37565"/>
        <dbReference type="ChEBI" id="CHEBI:57844"/>
        <dbReference type="ChEBI" id="CHEBI:59789"/>
        <dbReference type="ChEBI" id="CHEBI:131766"/>
        <dbReference type="EC" id="4.1.99.22"/>
    </reaction>
</comment>
<reference evidence="14 15" key="1">
    <citation type="submission" date="2019-02" db="EMBL/GenBank/DDBJ databases">
        <title>Dyella amyloliquefaciens sp. nov., isolated from forest soil.</title>
        <authorList>
            <person name="Gao Z.-H."/>
            <person name="Qiu L.-H."/>
        </authorList>
    </citation>
    <scope>NUCLEOTIDE SEQUENCE [LARGE SCALE GENOMIC DNA]</scope>
    <source>
        <strain evidence="14 15">KACC 12747</strain>
    </source>
</reference>
<dbReference type="Pfam" id="PF06463">
    <property type="entry name" value="Mob_synth_C"/>
    <property type="match status" value="1"/>
</dbReference>
<feature type="binding site" evidence="12">
    <location>
        <position position="40"/>
    </location>
    <ligand>
        <name>[4Fe-4S] cluster</name>
        <dbReference type="ChEBI" id="CHEBI:49883"/>
        <label>1</label>
        <note>4Fe-4S-S-AdoMet</note>
    </ligand>
</feature>
<dbReference type="SMART" id="SM00729">
    <property type="entry name" value="Elp3"/>
    <property type="match status" value="1"/>
</dbReference>
<dbReference type="GO" id="GO:0006777">
    <property type="term" value="P:Mo-molybdopterin cofactor biosynthetic process"/>
    <property type="evidence" value="ECO:0007669"/>
    <property type="project" value="UniProtKB-UniRule"/>
</dbReference>